<feature type="signal peptide" evidence="1">
    <location>
        <begin position="1"/>
        <end position="23"/>
    </location>
</feature>
<evidence type="ECO:0000313" key="2">
    <source>
        <dbReference type="EMBL" id="MEQ2265158.1"/>
    </source>
</evidence>
<proteinExistence type="predicted"/>
<reference evidence="2 3" key="1">
    <citation type="submission" date="2021-06" db="EMBL/GenBank/DDBJ databases">
        <authorList>
            <person name="Palmer J.M."/>
        </authorList>
    </citation>
    <scope>NUCLEOTIDE SEQUENCE [LARGE SCALE GENOMIC DNA]</scope>
    <source>
        <strain evidence="2 3">XR_2019</strain>
        <tissue evidence="2">Muscle</tissue>
    </source>
</reference>
<dbReference type="Proteomes" id="UP001444071">
    <property type="component" value="Unassembled WGS sequence"/>
</dbReference>
<keyword evidence="3" id="KW-1185">Reference proteome</keyword>
<organism evidence="2 3">
    <name type="scientific">Xenotaenia resolanae</name>
    <dbReference type="NCBI Taxonomy" id="208358"/>
    <lineage>
        <taxon>Eukaryota</taxon>
        <taxon>Metazoa</taxon>
        <taxon>Chordata</taxon>
        <taxon>Craniata</taxon>
        <taxon>Vertebrata</taxon>
        <taxon>Euteleostomi</taxon>
        <taxon>Actinopterygii</taxon>
        <taxon>Neopterygii</taxon>
        <taxon>Teleostei</taxon>
        <taxon>Neoteleostei</taxon>
        <taxon>Acanthomorphata</taxon>
        <taxon>Ovalentaria</taxon>
        <taxon>Atherinomorphae</taxon>
        <taxon>Cyprinodontiformes</taxon>
        <taxon>Goodeidae</taxon>
        <taxon>Xenotaenia</taxon>
    </lineage>
</organism>
<evidence type="ECO:0000256" key="1">
    <source>
        <dbReference type="SAM" id="SignalP"/>
    </source>
</evidence>
<feature type="chain" id="PRO_5046946756" description="Secreted protein" evidence="1">
    <location>
        <begin position="24"/>
        <end position="100"/>
    </location>
</feature>
<sequence>MIVFILIDLLIFILGVWNQLSDADVHSAQRSSTVCSRSLQTSKLYVAFNPPPSWGCVFQELGFPTWFQERKSECFSIPRDFGQFHAPSLVGTVWRWPLPT</sequence>
<protein>
    <recommendedName>
        <fullName evidence="4">Secreted protein</fullName>
    </recommendedName>
</protein>
<keyword evidence="1" id="KW-0732">Signal</keyword>
<comment type="caution">
    <text evidence="2">The sequence shown here is derived from an EMBL/GenBank/DDBJ whole genome shotgun (WGS) entry which is preliminary data.</text>
</comment>
<name>A0ABV0W6E6_9TELE</name>
<accession>A0ABV0W6E6</accession>
<gene>
    <name evidence="2" type="ORF">XENORESO_003152</name>
</gene>
<dbReference type="EMBL" id="JAHRIM010031569">
    <property type="protein sequence ID" value="MEQ2265158.1"/>
    <property type="molecule type" value="Genomic_DNA"/>
</dbReference>
<evidence type="ECO:0008006" key="4">
    <source>
        <dbReference type="Google" id="ProtNLM"/>
    </source>
</evidence>
<evidence type="ECO:0000313" key="3">
    <source>
        <dbReference type="Proteomes" id="UP001444071"/>
    </source>
</evidence>